<proteinExistence type="predicted"/>
<dbReference type="PANTHER" id="PTHR21580">
    <property type="entry name" value="SHIPPO-1-RELATED"/>
    <property type="match status" value="1"/>
</dbReference>
<dbReference type="InterPro" id="IPR051291">
    <property type="entry name" value="CIMAP"/>
</dbReference>
<keyword evidence="2" id="KW-1185">Reference proteome</keyword>
<dbReference type="AlphaFoldDB" id="A0AAJ7XD18"/>
<dbReference type="KEGG" id="pmrn:116953616"/>
<dbReference type="Pfam" id="PF07004">
    <property type="entry name" value="SHIPPO-rpt"/>
    <property type="match status" value="6"/>
</dbReference>
<feature type="compositionally biased region" description="Basic and acidic residues" evidence="1">
    <location>
        <begin position="182"/>
        <end position="191"/>
    </location>
</feature>
<dbReference type="GO" id="GO:0005856">
    <property type="term" value="C:cytoskeleton"/>
    <property type="evidence" value="ECO:0007669"/>
    <property type="project" value="TreeGrafter"/>
</dbReference>
<accession>A0AAJ7XD18</accession>
<dbReference type="RefSeq" id="XP_032829865.1">
    <property type="nucleotide sequence ID" value="XM_032973974.1"/>
</dbReference>
<dbReference type="Proteomes" id="UP001318040">
    <property type="component" value="Chromosome 52"/>
</dbReference>
<evidence type="ECO:0000256" key="1">
    <source>
        <dbReference type="SAM" id="MobiDB-lite"/>
    </source>
</evidence>
<feature type="region of interest" description="Disordered" evidence="1">
    <location>
        <begin position="141"/>
        <end position="225"/>
    </location>
</feature>
<feature type="region of interest" description="Disordered" evidence="1">
    <location>
        <begin position="23"/>
        <end position="60"/>
    </location>
</feature>
<feature type="compositionally biased region" description="Polar residues" evidence="1">
    <location>
        <begin position="198"/>
        <end position="212"/>
    </location>
</feature>
<name>A0AAJ7XD18_PETMA</name>
<protein>
    <submittedName>
        <fullName evidence="3">Outer dense fiber protein 3-like</fullName>
    </submittedName>
</protein>
<dbReference type="InterPro" id="IPR010736">
    <property type="entry name" value="SHIPPO-rpt"/>
</dbReference>
<sequence length="249" mass="27225">METTEKDRPLIYAKFRGPGPAKYKLPPTLGHGGHDVSKRASPAYTMSARYDDPRFPMAKTPGPKYYSPSLTRHGLEGSPVYSIQGRHRERTLAFRTPGPGAYASERLFPPSEARAPAYSLAERTASRSVDLVPAPNAYSLPSTLGSHLPHRRSAPSFSVSARRPVGGHAEDLARTPGPARYDAAHASDLRPHRAPAWSLQSRSRLPGDNTQKPGPGAHRPETCVSVTTRRAPTFRMGVRHSDYVMPLIC</sequence>
<evidence type="ECO:0000313" key="3">
    <source>
        <dbReference type="RefSeq" id="XP_032829865.1"/>
    </source>
</evidence>
<gene>
    <name evidence="3" type="primary">LOC116953616</name>
</gene>
<organism evidence="2 3">
    <name type="scientific">Petromyzon marinus</name>
    <name type="common">Sea lamprey</name>
    <dbReference type="NCBI Taxonomy" id="7757"/>
    <lineage>
        <taxon>Eukaryota</taxon>
        <taxon>Metazoa</taxon>
        <taxon>Chordata</taxon>
        <taxon>Craniata</taxon>
        <taxon>Vertebrata</taxon>
        <taxon>Cyclostomata</taxon>
        <taxon>Hyperoartia</taxon>
        <taxon>Petromyzontiformes</taxon>
        <taxon>Petromyzontidae</taxon>
        <taxon>Petromyzon</taxon>
    </lineage>
</organism>
<dbReference type="PANTHER" id="PTHR21580:SF57">
    <property type="entry name" value="OUTER DENSE FIBER OF SPERM TAILS 3-LIKE 2-RELATED"/>
    <property type="match status" value="1"/>
</dbReference>
<dbReference type="GeneID" id="116953616"/>
<reference evidence="3" key="1">
    <citation type="submission" date="2025-08" db="UniProtKB">
        <authorList>
            <consortium name="RefSeq"/>
        </authorList>
    </citation>
    <scope>IDENTIFICATION</scope>
    <source>
        <tissue evidence="3">Sperm</tissue>
    </source>
</reference>
<evidence type="ECO:0000313" key="2">
    <source>
        <dbReference type="Proteomes" id="UP001318040"/>
    </source>
</evidence>